<dbReference type="Pfam" id="PF01764">
    <property type="entry name" value="Lipase_3"/>
    <property type="match status" value="1"/>
</dbReference>
<evidence type="ECO:0000259" key="2">
    <source>
        <dbReference type="Pfam" id="PF01764"/>
    </source>
</evidence>
<feature type="compositionally biased region" description="Low complexity" evidence="1">
    <location>
        <begin position="39"/>
        <end position="56"/>
    </location>
</feature>
<evidence type="ECO:0000256" key="1">
    <source>
        <dbReference type="SAM" id="MobiDB-lite"/>
    </source>
</evidence>
<comment type="caution">
    <text evidence="3">The sequence shown here is derived from an EMBL/GenBank/DDBJ whole genome shotgun (WGS) entry which is preliminary data.</text>
</comment>
<gene>
    <name evidence="3" type="ORF">GCM10010302_25660</name>
</gene>
<dbReference type="EMBL" id="BAAABV010000015">
    <property type="protein sequence ID" value="GAA0286252.1"/>
    <property type="molecule type" value="Genomic_DNA"/>
</dbReference>
<accession>A0ABP3F1I1</accession>
<dbReference type="InterPro" id="IPR002921">
    <property type="entry name" value="Fungal_lipase-type"/>
</dbReference>
<dbReference type="Proteomes" id="UP001501867">
    <property type="component" value="Unassembled WGS sequence"/>
</dbReference>
<name>A0ABP3F1I1_9ACTN</name>
<reference evidence="4" key="1">
    <citation type="journal article" date="2019" name="Int. J. Syst. Evol. Microbiol.">
        <title>The Global Catalogue of Microorganisms (GCM) 10K type strain sequencing project: providing services to taxonomists for standard genome sequencing and annotation.</title>
        <authorList>
            <consortium name="The Broad Institute Genomics Platform"/>
            <consortium name="The Broad Institute Genome Sequencing Center for Infectious Disease"/>
            <person name="Wu L."/>
            <person name="Ma J."/>
        </authorList>
    </citation>
    <scope>NUCLEOTIDE SEQUENCE [LARGE SCALE GENOMIC DNA]</scope>
    <source>
        <strain evidence="4">JCM 4505</strain>
    </source>
</reference>
<proteinExistence type="predicted"/>
<sequence length="515" mass="53563">MTPQATGNPARQLTDGQRQPTPGAARTPGTPGPPRVPEAGPDGARPTAPGAAATAPGAAAAAAPAAPGRTDTELLIAASVLLADAALAAKKAGADLTGALTGGRFALQALRRPTWALGTAVSCVRALTAPAGLGFGANGGLVGELARIAGNVTRRRPAAVAMAVDAFALRIEAATVTHPNLGAEHARRLTGALVAGDRLEAARALHALVERLGVTRALTTVSPVIMELLALTGLLDENPVNDEFSWVTLAGGVPTTDPFLGLPSSLLKYLNPGPGRAERADPDPILAKVLGTSRNDIVSYINDIGALGNHGLVLLRRVACADGAERHVLLLPGTSFALLSNSTPQDLVGAFDGCLRTDTTYTRAAKKLLRRAGVPAGSELMLVGHSLGGLTAMNLASDVDVASEYRITHVITLGAPIDNKRPADHTTRVVSLVNKHDVIPMLDGRGPASPHDLPDRWVELAWLDESYDYPLSHAPQAYSDSLRGELAHYRDRVNALIGCYDGEITGNQPYMLRDR</sequence>
<feature type="compositionally biased region" description="Polar residues" evidence="1">
    <location>
        <begin position="1"/>
        <end position="19"/>
    </location>
</feature>
<feature type="region of interest" description="Disordered" evidence="1">
    <location>
        <begin position="1"/>
        <end position="56"/>
    </location>
</feature>
<feature type="domain" description="Fungal lipase-type" evidence="2">
    <location>
        <begin position="377"/>
        <end position="442"/>
    </location>
</feature>
<feature type="compositionally biased region" description="Low complexity" evidence="1">
    <location>
        <begin position="20"/>
        <end position="29"/>
    </location>
</feature>
<protein>
    <recommendedName>
        <fullName evidence="2">Fungal lipase-type domain-containing protein</fullName>
    </recommendedName>
</protein>
<evidence type="ECO:0000313" key="3">
    <source>
        <dbReference type="EMBL" id="GAA0286252.1"/>
    </source>
</evidence>
<dbReference type="SUPFAM" id="SSF53474">
    <property type="entry name" value="alpha/beta-Hydrolases"/>
    <property type="match status" value="1"/>
</dbReference>
<keyword evidence="4" id="KW-1185">Reference proteome</keyword>
<dbReference type="InterPro" id="IPR029058">
    <property type="entry name" value="AB_hydrolase_fold"/>
</dbReference>
<evidence type="ECO:0000313" key="4">
    <source>
        <dbReference type="Proteomes" id="UP001501867"/>
    </source>
</evidence>
<organism evidence="3 4">
    <name type="scientific">Streptomyces polychromogenes</name>
    <dbReference type="NCBI Taxonomy" id="67342"/>
    <lineage>
        <taxon>Bacteria</taxon>
        <taxon>Bacillati</taxon>
        <taxon>Actinomycetota</taxon>
        <taxon>Actinomycetes</taxon>
        <taxon>Kitasatosporales</taxon>
        <taxon>Streptomycetaceae</taxon>
        <taxon>Streptomyces</taxon>
    </lineage>
</organism>
<dbReference type="Gene3D" id="3.40.50.1820">
    <property type="entry name" value="alpha/beta hydrolase"/>
    <property type="match status" value="1"/>
</dbReference>
<dbReference type="RefSeq" id="WP_344157403.1">
    <property type="nucleotide sequence ID" value="NZ_BAAABV010000015.1"/>
</dbReference>